<gene>
    <name evidence="3" type="ORF">BgAZ_200670</name>
</gene>
<feature type="region of interest" description="Disordered" evidence="1">
    <location>
        <begin position="242"/>
        <end position="262"/>
    </location>
</feature>
<keyword evidence="4" id="KW-1185">Reference proteome</keyword>
<dbReference type="Pfam" id="PF04181">
    <property type="entry name" value="RPAP2_Rtr1"/>
    <property type="match status" value="1"/>
</dbReference>
<organism evidence="3 4">
    <name type="scientific">Babesia gibsoni</name>
    <dbReference type="NCBI Taxonomy" id="33632"/>
    <lineage>
        <taxon>Eukaryota</taxon>
        <taxon>Sar</taxon>
        <taxon>Alveolata</taxon>
        <taxon>Apicomplexa</taxon>
        <taxon>Aconoidasida</taxon>
        <taxon>Piroplasmida</taxon>
        <taxon>Babesiidae</taxon>
        <taxon>Babesia</taxon>
    </lineage>
</organism>
<comment type="caution">
    <text evidence="3">The sequence shown here is derived from an EMBL/GenBank/DDBJ whole genome shotgun (WGS) entry which is preliminary data.</text>
</comment>
<name>A0AAD8PE46_BABGI</name>
<feature type="domain" description="RTR1-type" evidence="2">
    <location>
        <begin position="82"/>
        <end position="153"/>
    </location>
</feature>
<proteinExistence type="predicted"/>
<dbReference type="EMBL" id="JAVEPI010000002">
    <property type="protein sequence ID" value="KAK1443191.1"/>
    <property type="molecule type" value="Genomic_DNA"/>
</dbReference>
<dbReference type="AlphaFoldDB" id="A0AAD8PE46"/>
<protein>
    <recommendedName>
        <fullName evidence="2">RTR1-type domain-containing protein</fullName>
    </recommendedName>
</protein>
<dbReference type="InterPro" id="IPR007308">
    <property type="entry name" value="Rtr1/RPAP2_dom"/>
</dbReference>
<evidence type="ECO:0000313" key="4">
    <source>
        <dbReference type="Proteomes" id="UP001230268"/>
    </source>
</evidence>
<sequence>MTSITKSGEALRASADTVSDGLDKLHIGKSGDRANNSRNFQRFLELLSIKCSNGTRFHCVENGGTCCHPCQVLQRHVTTYVDVATLEEICNTRRQGSICSYLYCNKKLTTRAKGTGRPDSVFKIDVAAQKIYRRKVYESFCSPQCIERHAEVEATAENSPMEKGIITPRALRNSNPKTVHSLLNGLQLLESCEAFNRSTSFAKPPLEYVYPRQRGSDTVDDKCIMFNYKPLSGHKNVRFTLPDADNDSDDSHGTYDQPIQDPVDSHNVASYRDFGINVAEDIDENSAKIIDSYFSYDDIDDQADLKGKSKSILECLNLFSILWYTLSTCVTYKTREFLRTGNVSGCEMDDKTKAWYKIMVPHVPEDLMSIVIQPLEGLLSTFRIGNNTPDVDEDYLTVMTYLLLYVLVYNREKLFCSGEYSHITNQEWEQHVKRLEDILVNNCKLDVDSIAVVTELLTEGD</sequence>
<dbReference type="InterPro" id="IPR038534">
    <property type="entry name" value="Rtr1/RPAP2_sf"/>
</dbReference>
<reference evidence="3" key="1">
    <citation type="submission" date="2023-08" db="EMBL/GenBank/DDBJ databases">
        <title>Draft sequence of the Babesia gibsoni genome.</title>
        <authorList>
            <person name="Yamagishi J.Y."/>
            <person name="Xuan X.X."/>
        </authorList>
    </citation>
    <scope>NUCLEOTIDE SEQUENCE</scope>
    <source>
        <strain evidence="3">Azabu</strain>
    </source>
</reference>
<dbReference type="Proteomes" id="UP001230268">
    <property type="component" value="Unassembled WGS sequence"/>
</dbReference>
<dbReference type="Gene3D" id="1.25.40.820">
    <property type="match status" value="1"/>
</dbReference>
<evidence type="ECO:0000313" key="3">
    <source>
        <dbReference type="EMBL" id="KAK1443191.1"/>
    </source>
</evidence>
<evidence type="ECO:0000256" key="1">
    <source>
        <dbReference type="SAM" id="MobiDB-lite"/>
    </source>
</evidence>
<accession>A0AAD8PE46</accession>
<evidence type="ECO:0000259" key="2">
    <source>
        <dbReference type="Pfam" id="PF04181"/>
    </source>
</evidence>